<proteinExistence type="predicted"/>
<evidence type="ECO:0000313" key="2">
    <source>
        <dbReference type="EMBL" id="WHQ72441.1"/>
    </source>
</evidence>
<sequence length="94" mass="10200">MNPAHPDGGSKARFLAVFGFSGDAHEILAQALLAHAKPEHLAKEGLTPLGDVKLIYEGPLQAPNGRLPFVRTVWRLLPGDTAHFVTAVPLKERR</sequence>
<dbReference type="AlphaFoldDB" id="A0AAX3WNE6"/>
<protein>
    <recommendedName>
        <fullName evidence="1">DUF6883 domain-containing protein</fullName>
    </recommendedName>
</protein>
<evidence type="ECO:0000313" key="3">
    <source>
        <dbReference type="Proteomes" id="UP001223720"/>
    </source>
</evidence>
<name>A0AAX3WNE6_METEX</name>
<feature type="domain" description="DUF6883" evidence="1">
    <location>
        <begin position="2"/>
        <end position="90"/>
    </location>
</feature>
<dbReference type="RefSeq" id="WP_056119756.1">
    <property type="nucleotide sequence ID" value="NZ_CP073633.1"/>
</dbReference>
<gene>
    <name evidence="2" type="ORF">KEC54_13245</name>
</gene>
<dbReference type="EMBL" id="CP073633">
    <property type="protein sequence ID" value="WHQ72441.1"/>
    <property type="molecule type" value="Genomic_DNA"/>
</dbReference>
<dbReference type="Pfam" id="PF21814">
    <property type="entry name" value="DUF6883"/>
    <property type="match status" value="1"/>
</dbReference>
<dbReference type="Proteomes" id="UP001223720">
    <property type="component" value="Chromosome"/>
</dbReference>
<evidence type="ECO:0000259" key="1">
    <source>
        <dbReference type="Pfam" id="PF21814"/>
    </source>
</evidence>
<reference evidence="2" key="1">
    <citation type="journal article" date="2022" name="Biotechnol. Bioprocess Eng.">
        <title>Pan-genome Analysis Reveals Comparative Genomic Features of Central Metabolic Pathways in Methylorubrum extorquens.</title>
        <authorList>
            <person name="Lee G.M."/>
            <person name="Scott-Nevros Z.K."/>
            <person name="Lee S.-M."/>
            <person name="Kim D."/>
        </authorList>
    </citation>
    <scope>NUCLEOTIDE SEQUENCE</scope>
    <source>
        <strain evidence="2">ATCC 55366</strain>
    </source>
</reference>
<organism evidence="2 3">
    <name type="scientific">Methylorubrum extorquens</name>
    <name type="common">Methylobacterium dichloromethanicum</name>
    <name type="synonym">Methylobacterium extorquens</name>
    <dbReference type="NCBI Taxonomy" id="408"/>
    <lineage>
        <taxon>Bacteria</taxon>
        <taxon>Pseudomonadati</taxon>
        <taxon>Pseudomonadota</taxon>
        <taxon>Alphaproteobacteria</taxon>
        <taxon>Hyphomicrobiales</taxon>
        <taxon>Methylobacteriaceae</taxon>
        <taxon>Methylorubrum</taxon>
    </lineage>
</organism>
<accession>A0AAX3WNE6</accession>
<dbReference type="InterPro" id="IPR049250">
    <property type="entry name" value="DUF6883"/>
</dbReference>